<name>A0A4Q1BUS9_TREME</name>
<comment type="caution">
    <text evidence="8">The sequence shown here is derived from an EMBL/GenBank/DDBJ whole genome shotgun (WGS) entry which is preliminary data.</text>
</comment>
<reference evidence="8 9" key="1">
    <citation type="submission" date="2016-06" db="EMBL/GenBank/DDBJ databases">
        <title>Evolution of pathogenesis and genome organization in the Tremellales.</title>
        <authorList>
            <person name="Cuomo C."/>
            <person name="Litvintseva A."/>
            <person name="Heitman J."/>
            <person name="Chen Y."/>
            <person name="Sun S."/>
            <person name="Springer D."/>
            <person name="Dromer F."/>
            <person name="Young S."/>
            <person name="Zeng Q."/>
            <person name="Chapman S."/>
            <person name="Gujja S."/>
            <person name="Saif S."/>
            <person name="Birren B."/>
        </authorList>
    </citation>
    <scope>NUCLEOTIDE SEQUENCE [LARGE SCALE GENOMIC DNA]</scope>
    <source>
        <strain evidence="8 9">ATCC 28783</strain>
    </source>
</reference>
<keyword evidence="2" id="KW-0597">Phosphoprotein</keyword>
<feature type="coiled-coil region" evidence="6">
    <location>
        <begin position="201"/>
        <end position="252"/>
    </location>
</feature>
<evidence type="ECO:0000256" key="7">
    <source>
        <dbReference type="SAM" id="MobiDB-lite"/>
    </source>
</evidence>
<dbReference type="VEuPathDB" id="FungiDB:TREMEDRAFT_59944"/>
<dbReference type="PANTHER" id="PTHR15263:SF1">
    <property type="entry name" value="NF-KAPPA-B INHIBITOR-LIKE PROTEIN 1"/>
    <property type="match status" value="1"/>
</dbReference>
<organism evidence="8 9">
    <name type="scientific">Tremella mesenterica</name>
    <name type="common">Jelly fungus</name>
    <dbReference type="NCBI Taxonomy" id="5217"/>
    <lineage>
        <taxon>Eukaryota</taxon>
        <taxon>Fungi</taxon>
        <taxon>Dikarya</taxon>
        <taxon>Basidiomycota</taxon>
        <taxon>Agaricomycotina</taxon>
        <taxon>Tremellomycetes</taxon>
        <taxon>Tremellales</taxon>
        <taxon>Tremellaceae</taxon>
        <taxon>Tremella</taxon>
    </lineage>
</organism>
<dbReference type="AlphaFoldDB" id="A0A4Q1BUS9"/>
<feature type="compositionally biased region" description="Low complexity" evidence="7">
    <location>
        <begin position="72"/>
        <end position="84"/>
    </location>
</feature>
<dbReference type="Proteomes" id="UP000289152">
    <property type="component" value="Unassembled WGS sequence"/>
</dbReference>
<evidence type="ECO:0000313" key="9">
    <source>
        <dbReference type="Proteomes" id="UP000289152"/>
    </source>
</evidence>
<dbReference type="InParanoid" id="A0A4Q1BUS9"/>
<keyword evidence="3" id="KW-0677">Repeat</keyword>
<evidence type="ECO:0000256" key="2">
    <source>
        <dbReference type="ARBA" id="ARBA00022553"/>
    </source>
</evidence>
<evidence type="ECO:0000256" key="5">
    <source>
        <dbReference type="ARBA" id="ARBA00023242"/>
    </source>
</evidence>
<evidence type="ECO:0000256" key="3">
    <source>
        <dbReference type="ARBA" id="ARBA00022737"/>
    </source>
</evidence>
<feature type="compositionally biased region" description="Basic and acidic residues" evidence="7">
    <location>
        <begin position="100"/>
        <end position="115"/>
    </location>
</feature>
<gene>
    <name evidence="8" type="ORF">M231_00890</name>
</gene>
<dbReference type="GO" id="GO:0043124">
    <property type="term" value="P:negative regulation of canonical NF-kappaB signal transduction"/>
    <property type="evidence" value="ECO:0007669"/>
    <property type="project" value="InterPro"/>
</dbReference>
<keyword evidence="9" id="KW-1185">Reference proteome</keyword>
<evidence type="ECO:0000313" key="8">
    <source>
        <dbReference type="EMBL" id="RXK41891.1"/>
    </source>
</evidence>
<dbReference type="PANTHER" id="PTHR15263">
    <property type="entry name" value="I-KAPPA-B-LIKE PROTEIN IKBL"/>
    <property type="match status" value="1"/>
</dbReference>
<dbReference type="InterPro" id="IPR038753">
    <property type="entry name" value="NFKBIL1"/>
</dbReference>
<dbReference type="STRING" id="5217.A0A4Q1BUS9"/>
<sequence>MDDYKVPRPSKIKLNLMWDGHMYNHVNPTWTQLNSYRKETKHDKAERIYRREQRRLRKETERISRANGYAVSPPRSTRPDSTSPPRKRPPPAQPNDPTIDDEHDHRGGHLQEEIDRREMEERMAWLAGEEMSRANGNPFADYGYPTDVHVPRRYRDAAGIPSSSSRAEPMWRGWDSGAAPPLKDLTEEEYAEWVREGMYRMKNKAEVEERERRQREKQEREAERERARERALKEERRRIKQLEKQKGLRVEEERKMERERYLTRWKMLVDTGGEVEEAELRYSDIPWPVYGAIKSTVDDVDKDRVREFLHAVAEDHGEEIKKTLREAIRSFHPDRFFGRILGRVRSQDRDVVKEGVEKTSRVINDLASELGR</sequence>
<evidence type="ECO:0000256" key="1">
    <source>
        <dbReference type="ARBA" id="ARBA00004123"/>
    </source>
</evidence>
<comment type="subcellular location">
    <subcellularLocation>
        <location evidence="1">Nucleus</location>
    </subcellularLocation>
</comment>
<accession>A0A4Q1BUS9</accession>
<keyword evidence="5" id="KW-0539">Nucleus</keyword>
<feature type="region of interest" description="Disordered" evidence="7">
    <location>
        <begin position="54"/>
        <end position="115"/>
    </location>
</feature>
<dbReference type="GO" id="GO:0005634">
    <property type="term" value="C:nucleus"/>
    <property type="evidence" value="ECO:0007669"/>
    <property type="project" value="UniProtKB-SubCell"/>
</dbReference>
<proteinExistence type="predicted"/>
<evidence type="ECO:0000256" key="4">
    <source>
        <dbReference type="ARBA" id="ARBA00023043"/>
    </source>
</evidence>
<keyword evidence="4" id="KW-0040">ANK repeat</keyword>
<dbReference type="EMBL" id="SDIL01000005">
    <property type="protein sequence ID" value="RXK41891.1"/>
    <property type="molecule type" value="Genomic_DNA"/>
</dbReference>
<dbReference type="OrthoDB" id="2594106at2759"/>
<keyword evidence="6" id="KW-0175">Coiled coil</keyword>
<protein>
    <submittedName>
        <fullName evidence="8">Uncharacterized protein</fullName>
    </submittedName>
</protein>
<evidence type="ECO:0000256" key="6">
    <source>
        <dbReference type="SAM" id="Coils"/>
    </source>
</evidence>